<organism evidence="1 2">
    <name type="scientific">Mycoplasmoides gallisepticum WI01_2001.043-13-2P</name>
    <dbReference type="NCBI Taxonomy" id="1159201"/>
    <lineage>
        <taxon>Bacteria</taxon>
        <taxon>Bacillati</taxon>
        <taxon>Mycoplasmatota</taxon>
        <taxon>Mycoplasmoidales</taxon>
        <taxon>Mycoplasmoidaceae</taxon>
        <taxon>Mycoplasmoides</taxon>
    </lineage>
</organism>
<name>J3YTQ9_MYCGL</name>
<gene>
    <name evidence="1" type="ORF">HFMG01WIA_1627</name>
</gene>
<evidence type="ECO:0000313" key="1">
    <source>
        <dbReference type="EMBL" id="AFP79356.1"/>
    </source>
</evidence>
<dbReference type="HOGENOM" id="CLU_3155052_0_0_14"/>
<dbReference type="EMBL" id="CP003510">
    <property type="protein sequence ID" value="AFP79356.1"/>
    <property type="molecule type" value="Genomic_DNA"/>
</dbReference>
<protein>
    <submittedName>
        <fullName evidence="1">Uncharacterized protein</fullName>
    </submittedName>
</protein>
<dbReference type="KEGG" id="mgw:HFMG01WIA_1627"/>
<dbReference type="AlphaFoldDB" id="J3YTQ9"/>
<dbReference type="Proteomes" id="UP000003940">
    <property type="component" value="Chromosome"/>
</dbReference>
<proteinExistence type="predicted"/>
<accession>J3YTQ9</accession>
<evidence type="ECO:0000313" key="2">
    <source>
        <dbReference type="Proteomes" id="UP000003940"/>
    </source>
</evidence>
<reference evidence="1 2" key="1">
    <citation type="journal article" date="2012" name="Microbiology">
        <title>Extensive variation in surface lipoprotein gene content and genomic changes associated with virulence during evolution of a novel North American house finch epizootic strain of Mycoplasma gallisepticum.</title>
        <authorList>
            <person name="Tulman E.R."/>
            <person name="Liao X."/>
            <person name="Szczepanek S.M."/>
            <person name="Ley D.H."/>
            <person name="Kutish G.F."/>
            <person name="Geary S.J."/>
        </authorList>
    </citation>
    <scope>NUCLEOTIDE SEQUENCE [LARGE SCALE GENOMIC DNA]</scope>
    <source>
        <strain evidence="2">House finch-associated</strain>
    </source>
</reference>
<sequence>MNLKKRIIRSSKNINLSLHKLKNKAGQIPYKHFCKLSSQLKERNLKRC</sequence>